<dbReference type="NCBIfam" id="TIGR00360">
    <property type="entry name" value="ComEC_N-term"/>
    <property type="match status" value="1"/>
</dbReference>
<evidence type="ECO:0000256" key="1">
    <source>
        <dbReference type="ARBA" id="ARBA00004651"/>
    </source>
</evidence>
<protein>
    <submittedName>
        <fullName evidence="8">DNA internalization-related competence protein ComEC/Rec2</fullName>
    </submittedName>
</protein>
<evidence type="ECO:0000313" key="8">
    <source>
        <dbReference type="EMBL" id="MDR8523533.1"/>
    </source>
</evidence>
<feature type="transmembrane region" description="Helical" evidence="6">
    <location>
        <begin position="240"/>
        <end position="257"/>
    </location>
</feature>
<dbReference type="InterPro" id="IPR004477">
    <property type="entry name" value="ComEC_N"/>
</dbReference>
<keyword evidence="2" id="KW-1003">Cell membrane</keyword>
<dbReference type="RefSeq" id="WP_310656010.1">
    <property type="nucleotide sequence ID" value="NZ_JAPMLA010000017.1"/>
</dbReference>
<feature type="domain" description="Metallo-beta-lactamase" evidence="7">
    <location>
        <begin position="522"/>
        <end position="694"/>
    </location>
</feature>
<feature type="transmembrane region" description="Helical" evidence="6">
    <location>
        <begin position="402"/>
        <end position="424"/>
    </location>
</feature>
<feature type="transmembrane region" description="Helical" evidence="6">
    <location>
        <begin position="205"/>
        <end position="228"/>
    </location>
</feature>
<feature type="transmembrane region" description="Helical" evidence="6">
    <location>
        <begin position="28"/>
        <end position="49"/>
    </location>
</feature>
<accession>A0AAW8NNL9</accession>
<dbReference type="Pfam" id="PF00753">
    <property type="entry name" value="Lactamase_B"/>
    <property type="match status" value="1"/>
</dbReference>
<evidence type="ECO:0000313" key="11">
    <source>
        <dbReference type="Proteomes" id="UP001271263"/>
    </source>
</evidence>
<dbReference type="Pfam" id="PF13567">
    <property type="entry name" value="DUF4131"/>
    <property type="match status" value="1"/>
</dbReference>
<feature type="transmembrane region" description="Helical" evidence="6">
    <location>
        <begin position="292"/>
        <end position="322"/>
    </location>
</feature>
<dbReference type="InterPro" id="IPR004797">
    <property type="entry name" value="Competence_ComEC/Rec2"/>
</dbReference>
<comment type="caution">
    <text evidence="8">The sequence shown here is derived from an EMBL/GenBank/DDBJ whole genome shotgun (WGS) entry which is preliminary data.</text>
</comment>
<keyword evidence="3 6" id="KW-0812">Transmembrane</keyword>
<evidence type="ECO:0000313" key="10">
    <source>
        <dbReference type="Proteomes" id="UP001259340"/>
    </source>
</evidence>
<dbReference type="Proteomes" id="UP001259340">
    <property type="component" value="Unassembled WGS sequence"/>
</dbReference>
<name>A0AAW8NNL9_9GAMM</name>
<dbReference type="GO" id="GO:0005886">
    <property type="term" value="C:plasma membrane"/>
    <property type="evidence" value="ECO:0007669"/>
    <property type="project" value="UniProtKB-SubCell"/>
</dbReference>
<dbReference type="Pfam" id="PF03772">
    <property type="entry name" value="Competence"/>
    <property type="match status" value="1"/>
</dbReference>
<dbReference type="SMART" id="SM00849">
    <property type="entry name" value="Lactamase_B"/>
    <property type="match status" value="1"/>
</dbReference>
<evidence type="ECO:0000256" key="5">
    <source>
        <dbReference type="ARBA" id="ARBA00023136"/>
    </source>
</evidence>
<dbReference type="AlphaFoldDB" id="A0AAW8NNL9"/>
<dbReference type="PANTHER" id="PTHR30619">
    <property type="entry name" value="DNA INTERNALIZATION/COMPETENCE PROTEIN COMEC/REC2"/>
    <property type="match status" value="1"/>
</dbReference>
<keyword evidence="11" id="KW-1185">Reference proteome</keyword>
<dbReference type="Gene3D" id="3.60.15.10">
    <property type="entry name" value="Ribonuclease Z/Hydroxyacylglutathione hydrolase-like"/>
    <property type="match status" value="1"/>
</dbReference>
<gene>
    <name evidence="8" type="ORF">OS133_07520</name>
    <name evidence="9" type="ORF">OS134_19935</name>
</gene>
<dbReference type="NCBIfam" id="TIGR00361">
    <property type="entry name" value="ComEC_Rec2"/>
    <property type="match status" value="1"/>
</dbReference>
<dbReference type="InterPro" id="IPR052159">
    <property type="entry name" value="Competence_DNA_uptake"/>
</dbReference>
<dbReference type="SUPFAM" id="SSF56281">
    <property type="entry name" value="Metallo-hydrolase/oxidoreductase"/>
    <property type="match status" value="1"/>
</dbReference>
<comment type="subcellular location">
    <subcellularLocation>
        <location evidence="1">Cell membrane</location>
        <topology evidence="1">Multi-pass membrane protein</topology>
    </subcellularLocation>
</comment>
<evidence type="ECO:0000256" key="3">
    <source>
        <dbReference type="ARBA" id="ARBA00022692"/>
    </source>
</evidence>
<feature type="transmembrane region" description="Helical" evidence="6">
    <location>
        <begin position="6"/>
        <end position="23"/>
    </location>
</feature>
<organism evidence="8 10">
    <name type="scientific">Shewanella fidelis</name>
    <dbReference type="NCBI Taxonomy" id="173509"/>
    <lineage>
        <taxon>Bacteria</taxon>
        <taxon>Pseudomonadati</taxon>
        <taxon>Pseudomonadota</taxon>
        <taxon>Gammaproteobacteria</taxon>
        <taxon>Alteromonadales</taxon>
        <taxon>Shewanellaceae</taxon>
        <taxon>Shewanella</taxon>
    </lineage>
</organism>
<dbReference type="CDD" id="cd07731">
    <property type="entry name" value="ComA-like_MBL-fold"/>
    <property type="match status" value="1"/>
</dbReference>
<keyword evidence="4 6" id="KW-1133">Transmembrane helix</keyword>
<reference evidence="9 11" key="1">
    <citation type="journal article" date="2022" name="bioRxiv">
        <title>Prophages regulate Shewanella fidelis 3313 motility and biofilm formation: implications for gut colonization dynamics in Ciona robusta.</title>
        <authorList>
            <person name="Natarajan O."/>
            <person name="Gibboney S.L."/>
            <person name="Young M.N."/>
            <person name="Lim S.J."/>
            <person name="Pluta N."/>
            <person name="Atkinson C.G."/>
            <person name="Leigh B.A."/>
            <person name="Liberti A."/>
            <person name="Kees E.D."/>
            <person name="Breitbart M."/>
            <person name="Gralnick J.A."/>
            <person name="Dishaw L.J."/>
        </authorList>
    </citation>
    <scope>NUCLEOTIDE SEQUENCE [LARGE SCALE GENOMIC DNA]</scope>
    <source>
        <strain evidence="9 11">JG4066</strain>
    </source>
</reference>
<feature type="transmembrane region" description="Helical" evidence="6">
    <location>
        <begin position="263"/>
        <end position="280"/>
    </location>
</feature>
<evidence type="ECO:0000256" key="2">
    <source>
        <dbReference type="ARBA" id="ARBA00022475"/>
    </source>
</evidence>
<evidence type="ECO:0000259" key="7">
    <source>
        <dbReference type="SMART" id="SM00849"/>
    </source>
</evidence>
<keyword evidence="5 6" id="KW-0472">Membrane</keyword>
<dbReference type="InterPro" id="IPR025405">
    <property type="entry name" value="DUF4131"/>
</dbReference>
<proteinExistence type="predicted"/>
<dbReference type="GO" id="GO:0030420">
    <property type="term" value="P:establishment of competence for transformation"/>
    <property type="evidence" value="ECO:0007669"/>
    <property type="project" value="InterPro"/>
</dbReference>
<dbReference type="EMBL" id="JAPMLE010000001">
    <property type="protein sequence ID" value="MDR8523533.1"/>
    <property type="molecule type" value="Genomic_DNA"/>
</dbReference>
<dbReference type="EMBL" id="JAPMLD010000014">
    <property type="protein sequence ID" value="MDW4826347.1"/>
    <property type="molecule type" value="Genomic_DNA"/>
</dbReference>
<feature type="transmembrane region" description="Helical" evidence="6">
    <location>
        <begin position="373"/>
        <end position="395"/>
    </location>
</feature>
<reference evidence="8" key="2">
    <citation type="submission" date="2022-11" db="EMBL/GenBank/DDBJ databases">
        <title>Prophages regulate Shewanella fidelis motility and biofilm formation: implications for gut colonization dynamics in Ciona robusta.</title>
        <authorList>
            <person name="Natarajan O."/>
            <person name="Gibboney S.L."/>
            <person name="Young M.N."/>
            <person name="Lim S.J."/>
            <person name="Pluta N."/>
            <person name="Atkinson C.G.F."/>
            <person name="Leigh B.A."/>
            <person name="Liberti A."/>
            <person name="Kees E."/>
            <person name="Breitbart M."/>
            <person name="Gralnick J."/>
            <person name="Dishaw L.J."/>
        </authorList>
    </citation>
    <scope>NUCLEOTIDE SEQUENCE</scope>
    <source>
        <strain evidence="8">3313</strain>
    </source>
</reference>
<evidence type="ECO:0000256" key="6">
    <source>
        <dbReference type="SAM" id="Phobius"/>
    </source>
</evidence>
<evidence type="ECO:0000256" key="4">
    <source>
        <dbReference type="ARBA" id="ARBA00022989"/>
    </source>
</evidence>
<dbReference type="Proteomes" id="UP001271263">
    <property type="component" value="Unassembled WGS sequence"/>
</dbReference>
<feature type="transmembrane region" description="Helical" evidence="6">
    <location>
        <begin position="484"/>
        <end position="505"/>
    </location>
</feature>
<dbReference type="InterPro" id="IPR035681">
    <property type="entry name" value="ComA-like_MBL"/>
</dbReference>
<dbReference type="PANTHER" id="PTHR30619:SF1">
    <property type="entry name" value="RECOMBINATION PROTEIN 2"/>
    <property type="match status" value="1"/>
</dbReference>
<sequence length="786" mass="87931">MFWPSLVSLYILPFVIVVVITACRRFPFIAGSLLAIGWSSVFYSLLMSWNINEPGKTLKIEGEIVSLVSSNRDWISADLVLLGANSSHMPAAKLRLFWKQPPLVSVGQRWQLTIKPKPITSILNQGGFNQQRYFLAQHIVAKGTVISGQLIANSPSYRSRLIAKLKPVLESYASGDLLLALIAGDKSLISDSRWQQLRVSGAGHLFAISGLHLSVVFAWLLLLARTALYRVLPVNSRRNWAICLLISAVGAVCYAYLAGFSVSTQRALIMLLGFILFSVLSRHSSSWERLLYALFIILLLDPFCILSASFWLSFTALVIILLTLSRFAKLNTGLSTSPNQIQQSTAESTNGNKRLRDKVYNGIKMFWALQWRLIVALGVIQAIFFAGTSVVSVVVNMLLVPWFSFILIPLSLFSLICFMFFNLFGLSATSVFDLAALLMEPVLWVLSITGDFRYSWLLLSDDLIAAAIIACIGCFLLINSRSTLWRLALSVMLLPLLLHIGMTLFSPQLNKRWQVHVLDVGQGLSVVIEQNKRAIVYDTGARYGQDFSYAARVLEPFLISKGIRQLDILILSHSDNDHAGGANYIVDRYPDVKVIADFHFQRTNSSLDRQSTPATRHLINDCRPKQIKWQSLSLDFIAPKEPSKGNNGSCVLRVSSAEHSLLLTGDIEKPVEQALVATIQPKWLQSSILIAPHHGSNTSSSAEFIDAVMPQVTVFATGFNNRYGFPREEVVERYRQREIEMVTTGIDGQVSVLFNQGTMKLNTYRTDFAPFWYNRVFRFGQMQNPE</sequence>
<dbReference type="InterPro" id="IPR001279">
    <property type="entry name" value="Metallo-B-lactamas"/>
</dbReference>
<dbReference type="InterPro" id="IPR036866">
    <property type="entry name" value="RibonucZ/Hydroxyglut_hydro"/>
</dbReference>
<feature type="transmembrane region" description="Helical" evidence="6">
    <location>
        <begin position="456"/>
        <end position="478"/>
    </location>
</feature>
<evidence type="ECO:0000313" key="9">
    <source>
        <dbReference type="EMBL" id="MDW4826347.1"/>
    </source>
</evidence>
<feature type="transmembrane region" description="Helical" evidence="6">
    <location>
        <begin position="430"/>
        <end position="449"/>
    </location>
</feature>